<proteinExistence type="predicted"/>
<dbReference type="EMBL" id="SJPK01000014">
    <property type="protein sequence ID" value="TWT56296.1"/>
    <property type="molecule type" value="Genomic_DNA"/>
</dbReference>
<keyword evidence="1" id="KW-0732">Signal</keyword>
<evidence type="ECO:0000313" key="3">
    <source>
        <dbReference type="Proteomes" id="UP000318053"/>
    </source>
</evidence>
<evidence type="ECO:0000313" key="2">
    <source>
        <dbReference type="EMBL" id="TWT56296.1"/>
    </source>
</evidence>
<protein>
    <submittedName>
        <fullName evidence="2">Uncharacterized protein</fullName>
    </submittedName>
</protein>
<evidence type="ECO:0000256" key="1">
    <source>
        <dbReference type="SAM" id="SignalP"/>
    </source>
</evidence>
<reference evidence="2 3" key="1">
    <citation type="submission" date="2019-02" db="EMBL/GenBank/DDBJ databases">
        <title>Deep-cultivation of Planctomycetes and their phenomic and genomic characterization uncovers novel biology.</title>
        <authorList>
            <person name="Wiegand S."/>
            <person name="Jogler M."/>
            <person name="Boedeker C."/>
            <person name="Pinto D."/>
            <person name="Vollmers J."/>
            <person name="Rivas-Marin E."/>
            <person name="Kohn T."/>
            <person name="Peeters S.H."/>
            <person name="Heuer A."/>
            <person name="Rast P."/>
            <person name="Oberbeckmann S."/>
            <person name="Bunk B."/>
            <person name="Jeske O."/>
            <person name="Meyerdierks A."/>
            <person name="Storesund J.E."/>
            <person name="Kallscheuer N."/>
            <person name="Luecker S."/>
            <person name="Lage O.M."/>
            <person name="Pohl T."/>
            <person name="Merkel B.J."/>
            <person name="Hornburger P."/>
            <person name="Mueller R.-W."/>
            <person name="Bruemmer F."/>
            <person name="Labrenz M."/>
            <person name="Spormann A.M."/>
            <person name="Op Den Camp H."/>
            <person name="Overmann J."/>
            <person name="Amann R."/>
            <person name="Jetten M.S.M."/>
            <person name="Mascher T."/>
            <person name="Medema M.H."/>
            <person name="Devos D.P."/>
            <person name="Kaster A.-K."/>
            <person name="Ovreas L."/>
            <person name="Rohde M."/>
            <person name="Galperin M.Y."/>
            <person name="Jogler C."/>
        </authorList>
    </citation>
    <scope>NUCLEOTIDE SEQUENCE [LARGE SCALE GENOMIC DNA]</scope>
    <source>
        <strain evidence="2 3">CA85</strain>
    </source>
</reference>
<name>A0A5C5X022_9BACT</name>
<keyword evidence="3" id="KW-1185">Reference proteome</keyword>
<feature type="chain" id="PRO_5022684597" evidence="1">
    <location>
        <begin position="24"/>
        <end position="225"/>
    </location>
</feature>
<sequence precursor="true">MFNRISRANLVALSVLVAHHCFAEPPIRVGEGEVETKTRSQMMESLPVRILNSRGEPVRDAVVEPWAIRSGQGHYMWPNGEYDRTGVSPEEVVTDLQGSATIAYPRFTLLDEGTHTIGVSLHVDHRDYAFPDAIHVDVPLENESPYEVVLDDAVPIELRPMIDGKPADTSNLYAFWSDGRSGRGHTMARTETSLRLPPVRPGSHSVLVAKMDGDRVTHFSRIVDF</sequence>
<feature type="signal peptide" evidence="1">
    <location>
        <begin position="1"/>
        <end position="23"/>
    </location>
</feature>
<gene>
    <name evidence="2" type="ORF">CA85_42970</name>
</gene>
<dbReference type="Proteomes" id="UP000318053">
    <property type="component" value="Unassembled WGS sequence"/>
</dbReference>
<dbReference type="AlphaFoldDB" id="A0A5C5X022"/>
<accession>A0A5C5X022</accession>
<comment type="caution">
    <text evidence="2">The sequence shown here is derived from an EMBL/GenBank/DDBJ whole genome shotgun (WGS) entry which is preliminary data.</text>
</comment>
<organism evidence="2 3">
    <name type="scientific">Allorhodopirellula solitaria</name>
    <dbReference type="NCBI Taxonomy" id="2527987"/>
    <lineage>
        <taxon>Bacteria</taxon>
        <taxon>Pseudomonadati</taxon>
        <taxon>Planctomycetota</taxon>
        <taxon>Planctomycetia</taxon>
        <taxon>Pirellulales</taxon>
        <taxon>Pirellulaceae</taxon>
        <taxon>Allorhodopirellula</taxon>
    </lineage>
</organism>